<protein>
    <recommendedName>
        <fullName evidence="7">Lysine--tRNA ligase</fullName>
        <ecNumber evidence="7">6.1.1.6</ecNumber>
    </recommendedName>
    <alternativeName>
        <fullName evidence="7">Lysyl-tRNA synthetase</fullName>
        <shortName evidence="7">LysRS</shortName>
    </alternativeName>
</protein>
<organism evidence="10 11">
    <name type="scientific">Candidatus Doudnabacteria bacterium RIFCSPHIGHO2_01_FULL_45_18</name>
    <dbReference type="NCBI Taxonomy" id="1817823"/>
    <lineage>
        <taxon>Bacteria</taxon>
        <taxon>Candidatus Doudnaibacteriota</taxon>
    </lineage>
</organism>
<accession>A0A1F5NRM3</accession>
<dbReference type="InterPro" id="IPR012340">
    <property type="entry name" value="NA-bd_OB-fold"/>
</dbReference>
<evidence type="ECO:0000256" key="3">
    <source>
        <dbReference type="ARBA" id="ARBA00022741"/>
    </source>
</evidence>
<dbReference type="PANTHER" id="PTHR42918">
    <property type="entry name" value="LYSYL-TRNA SYNTHETASE"/>
    <property type="match status" value="1"/>
</dbReference>
<dbReference type="Pfam" id="PF01336">
    <property type="entry name" value="tRNA_anti-codon"/>
    <property type="match status" value="1"/>
</dbReference>
<gene>
    <name evidence="7" type="primary">lysS</name>
    <name evidence="10" type="ORF">A2660_01080</name>
</gene>
<dbReference type="NCBIfam" id="TIGR00499">
    <property type="entry name" value="lysS_bact"/>
    <property type="match status" value="1"/>
</dbReference>
<comment type="subunit">
    <text evidence="7">Homodimer.</text>
</comment>
<dbReference type="PROSITE" id="PS50862">
    <property type="entry name" value="AA_TRNA_LIGASE_II"/>
    <property type="match status" value="1"/>
</dbReference>
<dbReference type="PRINTS" id="PR00982">
    <property type="entry name" value="TRNASYNTHLYS"/>
</dbReference>
<dbReference type="HAMAP" id="MF_00252">
    <property type="entry name" value="Lys_tRNA_synth_class2"/>
    <property type="match status" value="1"/>
</dbReference>
<keyword evidence="7 8" id="KW-0460">Magnesium</keyword>
<dbReference type="PANTHER" id="PTHR42918:SF15">
    <property type="entry name" value="LYSINE--TRNA LIGASE, CHLOROPLASTIC_MITOCHONDRIAL"/>
    <property type="match status" value="1"/>
</dbReference>
<dbReference type="GO" id="GO:0000287">
    <property type="term" value="F:magnesium ion binding"/>
    <property type="evidence" value="ECO:0007669"/>
    <property type="project" value="UniProtKB-UniRule"/>
</dbReference>
<sequence length="486" mass="56050">MSEKIEELRQVRIEKLNKLKTAGIDPYPVESERTDEIGEVIANFAELSANKKLVTLAGRIRSIRTHGKLTFGNLEDSSGQIQFLLREDVLGEKLFKDFADFLDIGDFLQITGTLSLSKTNEKTLEATAYKLLTKSIRPIPQNYFGLKDLEVKLRKRYLDLIANPETRELFRKKAVFWQTIRNFMIKEEFLEVWTPVLENIPGGADAEPFITHHNALDRDFYLRISLELPLKKLLVGGLDKVFEIGRVFRNEGIDREHLQEYDALEFYWAYSDYGKGMDLVEKLYKNIVKKVIGQSETEYEGHKINWDGKWKHVDYFELFEKETGLDLNNVSDEELLVYTKKIKIEIIRAMGRGRLIDAIYKKTVRPKLIQPCFLVGHPLETSPLAKKDPKNPKRILRFQPIAGGSELGMGFSELNDPIDQNARFDEQMKMKEAGDKEAHMKDEDFVEALEYGLPPAVGFGMSERLFAVLMNKSIRETVIFPPMKNE</sequence>
<dbReference type="InterPro" id="IPR004365">
    <property type="entry name" value="NA-bd_OB_tRNA"/>
</dbReference>
<dbReference type="NCBIfam" id="NF001756">
    <property type="entry name" value="PRK00484.1"/>
    <property type="match status" value="1"/>
</dbReference>
<evidence type="ECO:0000313" key="10">
    <source>
        <dbReference type="EMBL" id="OGE80278.1"/>
    </source>
</evidence>
<reference evidence="10 11" key="1">
    <citation type="journal article" date="2016" name="Nat. Commun.">
        <title>Thousands of microbial genomes shed light on interconnected biogeochemical processes in an aquifer system.</title>
        <authorList>
            <person name="Anantharaman K."/>
            <person name="Brown C.T."/>
            <person name="Hug L.A."/>
            <person name="Sharon I."/>
            <person name="Castelle C.J."/>
            <person name="Probst A.J."/>
            <person name="Thomas B.C."/>
            <person name="Singh A."/>
            <person name="Wilkins M.J."/>
            <person name="Karaoz U."/>
            <person name="Brodie E.L."/>
            <person name="Williams K.H."/>
            <person name="Hubbard S.S."/>
            <person name="Banfield J.F."/>
        </authorList>
    </citation>
    <scope>NUCLEOTIDE SEQUENCE [LARGE SCALE GENOMIC DNA]</scope>
</reference>
<dbReference type="Gene3D" id="2.40.50.140">
    <property type="entry name" value="Nucleic acid-binding proteins"/>
    <property type="match status" value="1"/>
</dbReference>
<keyword evidence="7" id="KW-0648">Protein biosynthesis</keyword>
<comment type="catalytic activity">
    <reaction evidence="6 7 8">
        <text>tRNA(Lys) + L-lysine + ATP = L-lysyl-tRNA(Lys) + AMP + diphosphate</text>
        <dbReference type="Rhea" id="RHEA:20792"/>
        <dbReference type="Rhea" id="RHEA-COMP:9696"/>
        <dbReference type="Rhea" id="RHEA-COMP:9697"/>
        <dbReference type="ChEBI" id="CHEBI:30616"/>
        <dbReference type="ChEBI" id="CHEBI:32551"/>
        <dbReference type="ChEBI" id="CHEBI:33019"/>
        <dbReference type="ChEBI" id="CHEBI:78442"/>
        <dbReference type="ChEBI" id="CHEBI:78529"/>
        <dbReference type="ChEBI" id="CHEBI:456215"/>
        <dbReference type="EC" id="6.1.1.6"/>
    </reaction>
</comment>
<keyword evidence="3 7" id="KW-0547">Nucleotide-binding</keyword>
<comment type="similarity">
    <text evidence="7">Belongs to the class-II aminoacyl-tRNA synthetase family.</text>
</comment>
<dbReference type="GO" id="GO:0006430">
    <property type="term" value="P:lysyl-tRNA aminoacylation"/>
    <property type="evidence" value="ECO:0007669"/>
    <property type="project" value="UniProtKB-UniRule"/>
</dbReference>
<feature type="domain" description="Aminoacyl-transfer RNA synthetases class-II family profile" evidence="9">
    <location>
        <begin position="178"/>
        <end position="481"/>
    </location>
</feature>
<dbReference type="SUPFAM" id="SSF55681">
    <property type="entry name" value="Class II aaRS and biotin synthetases"/>
    <property type="match status" value="1"/>
</dbReference>
<dbReference type="AlphaFoldDB" id="A0A1F5NRM3"/>
<evidence type="ECO:0000259" key="9">
    <source>
        <dbReference type="PROSITE" id="PS50862"/>
    </source>
</evidence>
<dbReference type="InterPro" id="IPR045864">
    <property type="entry name" value="aa-tRNA-synth_II/BPL/LPL"/>
</dbReference>
<keyword evidence="5 7" id="KW-0030">Aminoacyl-tRNA synthetase</keyword>
<evidence type="ECO:0000256" key="6">
    <source>
        <dbReference type="ARBA" id="ARBA00048573"/>
    </source>
</evidence>
<dbReference type="EMBL" id="MFEJ01000016">
    <property type="protein sequence ID" value="OGE80278.1"/>
    <property type="molecule type" value="Genomic_DNA"/>
</dbReference>
<dbReference type="InterPro" id="IPR004364">
    <property type="entry name" value="Aa-tRNA-synt_II"/>
</dbReference>
<dbReference type="Gene3D" id="3.30.930.10">
    <property type="entry name" value="Bira Bifunctional Protein, Domain 2"/>
    <property type="match status" value="1"/>
</dbReference>
<comment type="caution">
    <text evidence="7">Lacks conserved residue(s) required for the propagation of feature annotation.</text>
</comment>
<keyword evidence="2 7" id="KW-0479">Metal-binding</keyword>
<dbReference type="EC" id="6.1.1.6" evidence="7"/>
<dbReference type="CDD" id="cd04322">
    <property type="entry name" value="LysRS_N"/>
    <property type="match status" value="1"/>
</dbReference>
<evidence type="ECO:0000256" key="7">
    <source>
        <dbReference type="HAMAP-Rule" id="MF_00252"/>
    </source>
</evidence>
<dbReference type="InterPro" id="IPR002313">
    <property type="entry name" value="Lys-tRNA-ligase_II"/>
</dbReference>
<dbReference type="Proteomes" id="UP000176233">
    <property type="component" value="Unassembled WGS sequence"/>
</dbReference>
<dbReference type="GO" id="GO:0005524">
    <property type="term" value="F:ATP binding"/>
    <property type="evidence" value="ECO:0007669"/>
    <property type="project" value="UniProtKB-UniRule"/>
</dbReference>
<dbReference type="Pfam" id="PF00152">
    <property type="entry name" value="tRNA-synt_2"/>
    <property type="match status" value="1"/>
</dbReference>
<keyword evidence="4 7" id="KW-0067">ATP-binding</keyword>
<feature type="binding site" evidence="7">
    <location>
        <position position="406"/>
    </location>
    <ligand>
        <name>Mg(2+)</name>
        <dbReference type="ChEBI" id="CHEBI:18420"/>
        <label>1</label>
    </ligand>
</feature>
<dbReference type="InterPro" id="IPR006195">
    <property type="entry name" value="aa-tRNA-synth_II"/>
</dbReference>
<dbReference type="InterPro" id="IPR018149">
    <property type="entry name" value="Lys-tRNA-synth_II_C"/>
</dbReference>
<keyword evidence="1 7" id="KW-0436">Ligase</keyword>
<dbReference type="GO" id="GO:0004824">
    <property type="term" value="F:lysine-tRNA ligase activity"/>
    <property type="evidence" value="ECO:0007669"/>
    <property type="project" value="UniProtKB-UniRule"/>
</dbReference>
<evidence type="ECO:0000256" key="2">
    <source>
        <dbReference type="ARBA" id="ARBA00022723"/>
    </source>
</evidence>
<dbReference type="GO" id="GO:0005829">
    <property type="term" value="C:cytosol"/>
    <property type="evidence" value="ECO:0007669"/>
    <property type="project" value="TreeGrafter"/>
</dbReference>
<dbReference type="GO" id="GO:0000049">
    <property type="term" value="F:tRNA binding"/>
    <property type="evidence" value="ECO:0007669"/>
    <property type="project" value="TreeGrafter"/>
</dbReference>
<evidence type="ECO:0000256" key="4">
    <source>
        <dbReference type="ARBA" id="ARBA00022840"/>
    </source>
</evidence>
<proteinExistence type="inferred from homology"/>
<evidence type="ECO:0000313" key="11">
    <source>
        <dbReference type="Proteomes" id="UP000176233"/>
    </source>
</evidence>
<keyword evidence="7" id="KW-0963">Cytoplasm</keyword>
<feature type="binding site" evidence="7">
    <location>
        <position position="406"/>
    </location>
    <ligand>
        <name>Mg(2+)</name>
        <dbReference type="ChEBI" id="CHEBI:18420"/>
        <label>2</label>
    </ligand>
</feature>
<comment type="subcellular location">
    <subcellularLocation>
        <location evidence="7">Cytoplasm</location>
    </subcellularLocation>
</comment>
<dbReference type="InterPro" id="IPR044136">
    <property type="entry name" value="Lys-tRNA-ligase_II_N"/>
</dbReference>
<name>A0A1F5NRM3_9BACT</name>
<evidence type="ECO:0000256" key="5">
    <source>
        <dbReference type="ARBA" id="ARBA00023146"/>
    </source>
</evidence>
<comment type="caution">
    <text evidence="10">The sequence shown here is derived from an EMBL/GenBank/DDBJ whole genome shotgun (WGS) entry which is preliminary data.</text>
</comment>
<comment type="cofactor">
    <cofactor evidence="7 8">
        <name>Mg(2+)</name>
        <dbReference type="ChEBI" id="CHEBI:18420"/>
    </cofactor>
    <text evidence="7 8">Binds 3 Mg(2+) ions per subunit.</text>
</comment>
<evidence type="ECO:0000256" key="8">
    <source>
        <dbReference type="RuleBase" id="RU000336"/>
    </source>
</evidence>
<dbReference type="SUPFAM" id="SSF50249">
    <property type="entry name" value="Nucleic acid-binding proteins"/>
    <property type="match status" value="1"/>
</dbReference>
<evidence type="ECO:0000256" key="1">
    <source>
        <dbReference type="ARBA" id="ARBA00022598"/>
    </source>
</evidence>